<dbReference type="PIRSF" id="PIRSF010606">
    <property type="entry name" value="Spore_coat_CotJB"/>
    <property type="match status" value="1"/>
</dbReference>
<evidence type="ECO:0000259" key="1">
    <source>
        <dbReference type="Pfam" id="PF12652"/>
    </source>
</evidence>
<evidence type="ECO:0000313" key="2">
    <source>
        <dbReference type="EMBL" id="SFH29695.1"/>
    </source>
</evidence>
<keyword evidence="3" id="KW-1185">Reference proteome</keyword>
<dbReference type="Proteomes" id="UP000199337">
    <property type="component" value="Unassembled WGS sequence"/>
</dbReference>
<evidence type="ECO:0000313" key="3">
    <source>
        <dbReference type="Proteomes" id="UP000199337"/>
    </source>
</evidence>
<dbReference type="EMBL" id="FOOX01000023">
    <property type="protein sequence ID" value="SFH29695.1"/>
    <property type="molecule type" value="Genomic_DNA"/>
</dbReference>
<dbReference type="InterPro" id="IPR016571">
    <property type="entry name" value="Spore_coat_assembly_CotJB"/>
</dbReference>
<name>A0A1I2YWA0_9FIRM</name>
<organism evidence="2 3">
    <name type="scientific">Desulfotruncus arcticus DSM 17038</name>
    <dbReference type="NCBI Taxonomy" id="1121424"/>
    <lineage>
        <taxon>Bacteria</taxon>
        <taxon>Bacillati</taxon>
        <taxon>Bacillota</taxon>
        <taxon>Clostridia</taxon>
        <taxon>Eubacteriales</taxon>
        <taxon>Desulfallaceae</taxon>
        <taxon>Desulfotruncus</taxon>
    </lineage>
</organism>
<dbReference type="RefSeq" id="WP_092474967.1">
    <property type="nucleotide sequence ID" value="NZ_FOOX01000023.1"/>
</dbReference>
<gene>
    <name evidence="2" type="ORF">SAMN05660649_04635</name>
</gene>
<proteinExistence type="predicted"/>
<dbReference type="STRING" id="341036.SAMN05660649_04635"/>
<dbReference type="AlphaFoldDB" id="A0A1I2YWA0"/>
<reference evidence="3" key="1">
    <citation type="submission" date="2016-10" db="EMBL/GenBank/DDBJ databases">
        <authorList>
            <person name="Varghese N."/>
            <person name="Submissions S."/>
        </authorList>
    </citation>
    <scope>NUCLEOTIDE SEQUENCE [LARGE SCALE GENOMIC DNA]</scope>
    <source>
        <strain evidence="3">DSM 17038</strain>
    </source>
</reference>
<sequence>MADYNQAKMLLEIQQLSFVAVELNLYLDTHPEDQQALALYNSTHQSLMQCVRKYESIYGPLVNFGYSPAMQNYWKWVDSPWPWEIKY</sequence>
<accession>A0A1I2YWA0</accession>
<protein>
    <submittedName>
        <fullName evidence="2">Spore coat protein JB</fullName>
    </submittedName>
</protein>
<keyword evidence="2" id="KW-0167">Capsid protein</keyword>
<keyword evidence="2" id="KW-0946">Virion</keyword>
<feature type="domain" description="Protein CotJB" evidence="1">
    <location>
        <begin position="8"/>
        <end position="84"/>
    </location>
</feature>
<dbReference type="OrthoDB" id="9804099at2"/>
<dbReference type="Pfam" id="PF12652">
    <property type="entry name" value="CotJB"/>
    <property type="match status" value="1"/>
</dbReference>
<dbReference type="InterPro" id="IPR024207">
    <property type="entry name" value="CotJB_dom"/>
</dbReference>